<keyword evidence="3 6" id="KW-0815">Transposition</keyword>
<dbReference type="InterPro" id="IPR001207">
    <property type="entry name" value="Transposase_mutator"/>
</dbReference>
<evidence type="ECO:0000256" key="5">
    <source>
        <dbReference type="ARBA" id="ARBA00023172"/>
    </source>
</evidence>
<dbReference type="PANTHER" id="PTHR33217:SF7">
    <property type="entry name" value="TRANSPOSASE FOR INSERTION SEQUENCE ELEMENT IS1081"/>
    <property type="match status" value="1"/>
</dbReference>
<comment type="function">
    <text evidence="1 6">Required for the transposition of the insertion element.</text>
</comment>
<proteinExistence type="inferred from homology"/>
<keyword evidence="8" id="KW-1185">Reference proteome</keyword>
<reference evidence="7" key="1">
    <citation type="submission" date="2023-06" db="EMBL/GenBank/DDBJ databases">
        <authorList>
            <person name="Jiang Y."/>
            <person name="Liu Q."/>
        </authorList>
    </citation>
    <scope>NUCLEOTIDE SEQUENCE</scope>
    <source>
        <strain evidence="7">CGMCC 1.12090</strain>
    </source>
</reference>
<sequence>KTQRRMVSAAIGTVFVQDSADAARSQWRSVADQLRDKFPKLGTLMDDAENDVLAFMTFPRAHWTQIYSTNPLERLNAEIKRRTNVVGIFPNDASITRLVGAMMMEQNDEWSLNRRYMQLEGLQTLSDTAPTRLSAVAR</sequence>
<comment type="similarity">
    <text evidence="2 6">Belongs to the transposase mutator family.</text>
</comment>
<dbReference type="RefSeq" id="WP_301809305.1">
    <property type="nucleotide sequence ID" value="NZ_JAUJZH010000008.1"/>
</dbReference>
<evidence type="ECO:0000256" key="6">
    <source>
        <dbReference type="RuleBase" id="RU365089"/>
    </source>
</evidence>
<dbReference type="EMBL" id="JAUKVY010000008">
    <property type="protein sequence ID" value="MDO1533156.1"/>
    <property type="molecule type" value="Genomic_DNA"/>
</dbReference>
<organism evidence="7 8">
    <name type="scientific">Variovorax ginsengisoli</name>
    <dbReference type="NCBI Taxonomy" id="363844"/>
    <lineage>
        <taxon>Bacteria</taxon>
        <taxon>Pseudomonadati</taxon>
        <taxon>Pseudomonadota</taxon>
        <taxon>Betaproteobacteria</taxon>
        <taxon>Burkholderiales</taxon>
        <taxon>Comamonadaceae</taxon>
        <taxon>Variovorax</taxon>
    </lineage>
</organism>
<name>A0ABT8S2K3_9BURK</name>
<evidence type="ECO:0000256" key="1">
    <source>
        <dbReference type="ARBA" id="ARBA00002190"/>
    </source>
</evidence>
<evidence type="ECO:0000256" key="4">
    <source>
        <dbReference type="ARBA" id="ARBA00023125"/>
    </source>
</evidence>
<evidence type="ECO:0000256" key="3">
    <source>
        <dbReference type="ARBA" id="ARBA00022578"/>
    </source>
</evidence>
<dbReference type="Proteomes" id="UP001169027">
    <property type="component" value="Unassembled WGS sequence"/>
</dbReference>
<keyword evidence="6" id="KW-0814">Transposable element</keyword>
<dbReference type="Pfam" id="PF00872">
    <property type="entry name" value="Transposase_mut"/>
    <property type="match status" value="1"/>
</dbReference>
<evidence type="ECO:0000313" key="8">
    <source>
        <dbReference type="Proteomes" id="UP001169027"/>
    </source>
</evidence>
<protein>
    <recommendedName>
        <fullName evidence="6">Mutator family transposase</fullName>
    </recommendedName>
</protein>
<keyword evidence="4 6" id="KW-0238">DNA-binding</keyword>
<feature type="non-terminal residue" evidence="7">
    <location>
        <position position="1"/>
    </location>
</feature>
<comment type="caution">
    <text evidence="7">The sequence shown here is derived from an EMBL/GenBank/DDBJ whole genome shotgun (WGS) entry which is preliminary data.</text>
</comment>
<evidence type="ECO:0000313" key="7">
    <source>
        <dbReference type="EMBL" id="MDO1533156.1"/>
    </source>
</evidence>
<dbReference type="PANTHER" id="PTHR33217">
    <property type="entry name" value="TRANSPOSASE FOR INSERTION SEQUENCE ELEMENT IS1081"/>
    <property type="match status" value="1"/>
</dbReference>
<accession>A0ABT8S2K3</accession>
<gene>
    <name evidence="7" type="ORF">Q2T77_12725</name>
</gene>
<evidence type="ECO:0000256" key="2">
    <source>
        <dbReference type="ARBA" id="ARBA00010961"/>
    </source>
</evidence>
<keyword evidence="5 6" id="KW-0233">DNA recombination</keyword>